<keyword evidence="2" id="KW-1185">Reference proteome</keyword>
<dbReference type="OrthoDB" id="10251809at2759"/>
<name>A0A3S5BDJ8_9PLAT</name>
<accession>A0A3S5BDJ8</accession>
<reference evidence="1" key="1">
    <citation type="submission" date="2018-11" db="EMBL/GenBank/DDBJ databases">
        <authorList>
            <consortium name="Pathogen Informatics"/>
        </authorList>
    </citation>
    <scope>NUCLEOTIDE SEQUENCE</scope>
</reference>
<gene>
    <name evidence="1" type="ORF">PXEA_LOCUS34884</name>
</gene>
<sequence length="87" mass="9535">MCSLKDLVFWGKMGSLFPCLGPNLGTPLGQFLSLDVSVCINICAPKADGPVKNIYNAVFYVNSLRSIRLTLKDTSSRPRLSDVNQTQ</sequence>
<evidence type="ECO:0000313" key="1">
    <source>
        <dbReference type="EMBL" id="VEL41444.1"/>
    </source>
</evidence>
<dbReference type="Proteomes" id="UP000784294">
    <property type="component" value="Unassembled WGS sequence"/>
</dbReference>
<protein>
    <submittedName>
        <fullName evidence="1">Uncharacterized protein</fullName>
    </submittedName>
</protein>
<dbReference type="EMBL" id="CAAALY010269368">
    <property type="protein sequence ID" value="VEL41444.1"/>
    <property type="molecule type" value="Genomic_DNA"/>
</dbReference>
<dbReference type="AlphaFoldDB" id="A0A3S5BDJ8"/>
<comment type="caution">
    <text evidence="1">The sequence shown here is derived from an EMBL/GenBank/DDBJ whole genome shotgun (WGS) entry which is preliminary data.</text>
</comment>
<proteinExistence type="predicted"/>
<organism evidence="1 2">
    <name type="scientific">Protopolystoma xenopodis</name>
    <dbReference type="NCBI Taxonomy" id="117903"/>
    <lineage>
        <taxon>Eukaryota</taxon>
        <taxon>Metazoa</taxon>
        <taxon>Spiralia</taxon>
        <taxon>Lophotrochozoa</taxon>
        <taxon>Platyhelminthes</taxon>
        <taxon>Monogenea</taxon>
        <taxon>Polyopisthocotylea</taxon>
        <taxon>Polystomatidea</taxon>
        <taxon>Polystomatidae</taxon>
        <taxon>Protopolystoma</taxon>
    </lineage>
</organism>
<evidence type="ECO:0000313" key="2">
    <source>
        <dbReference type="Proteomes" id="UP000784294"/>
    </source>
</evidence>